<accession>A0A9P4KBU1</accession>
<sequence length="133" mass="14236">MPREGLMELSRSPDYVPTRILDGRGLAARSHYLESFPQADERISSHAAGLRASLGPLGKPINSPDLNPPTNPFALDEMMRCLAASGADDATLKAEVKFLLSIKGQRRLWGGGGHAEMSSASAPVRSLPRTGLK</sequence>
<evidence type="ECO:0000313" key="3">
    <source>
        <dbReference type="Proteomes" id="UP000800093"/>
    </source>
</evidence>
<gene>
    <name evidence="2" type="ORF">CC78DRAFT_578428</name>
</gene>
<comment type="caution">
    <text evidence="2">The sequence shown here is derived from an EMBL/GenBank/DDBJ whole genome shotgun (WGS) entry which is preliminary data.</text>
</comment>
<dbReference type="AlphaFoldDB" id="A0A9P4KBU1"/>
<dbReference type="EMBL" id="ML986599">
    <property type="protein sequence ID" value="KAF2266392.1"/>
    <property type="molecule type" value="Genomic_DNA"/>
</dbReference>
<reference evidence="3" key="1">
    <citation type="journal article" date="2020" name="Stud. Mycol.">
        <title>101 Dothideomycetes genomes: A test case for predicting lifestyles and emergence of pathogens.</title>
        <authorList>
            <person name="Haridas S."/>
            <person name="Albert R."/>
            <person name="Binder M."/>
            <person name="Bloem J."/>
            <person name="LaButti K."/>
            <person name="Salamov A."/>
            <person name="Andreopoulos B."/>
            <person name="Baker S."/>
            <person name="Barry K."/>
            <person name="Bills G."/>
            <person name="Bluhm B."/>
            <person name="Cannon C."/>
            <person name="Castanera R."/>
            <person name="Culley D."/>
            <person name="Daum C."/>
            <person name="Ezra D."/>
            <person name="Gonzalez J."/>
            <person name="Henrissat B."/>
            <person name="Kuo A."/>
            <person name="Liang C."/>
            <person name="Lipzen A."/>
            <person name="Lutzoni F."/>
            <person name="Magnuson J."/>
            <person name="Mondo S."/>
            <person name="Nolan M."/>
            <person name="Ohm R."/>
            <person name="Pangilinan J."/>
            <person name="Park H.-J."/>
            <person name="Ramirez L."/>
            <person name="Alfaro M."/>
            <person name="Sun H."/>
            <person name="Tritt A."/>
            <person name="Yoshinaga Y."/>
            <person name="Zwiers L.-H."/>
            <person name="Turgeon B."/>
            <person name="Goodwin S."/>
            <person name="Spatafora J."/>
            <person name="Crous P."/>
            <person name="Grigoriev I."/>
        </authorList>
    </citation>
    <scope>NUCLEOTIDE SEQUENCE [LARGE SCALE GENOMIC DNA]</scope>
    <source>
        <strain evidence="3">CBS 304.66</strain>
    </source>
</reference>
<name>A0A9P4KBU1_9PLEO</name>
<evidence type="ECO:0000256" key="1">
    <source>
        <dbReference type="SAM" id="MobiDB-lite"/>
    </source>
</evidence>
<protein>
    <submittedName>
        <fullName evidence="2">Uncharacterized protein</fullName>
    </submittedName>
</protein>
<organism evidence="2 3">
    <name type="scientific">Lojkania enalia</name>
    <dbReference type="NCBI Taxonomy" id="147567"/>
    <lineage>
        <taxon>Eukaryota</taxon>
        <taxon>Fungi</taxon>
        <taxon>Dikarya</taxon>
        <taxon>Ascomycota</taxon>
        <taxon>Pezizomycotina</taxon>
        <taxon>Dothideomycetes</taxon>
        <taxon>Pleosporomycetidae</taxon>
        <taxon>Pleosporales</taxon>
        <taxon>Pleosporales incertae sedis</taxon>
        <taxon>Lojkania</taxon>
    </lineage>
</organism>
<proteinExistence type="predicted"/>
<evidence type="ECO:0000313" key="2">
    <source>
        <dbReference type="EMBL" id="KAF2266392.1"/>
    </source>
</evidence>
<feature type="region of interest" description="Disordered" evidence="1">
    <location>
        <begin position="108"/>
        <end position="133"/>
    </location>
</feature>
<dbReference type="Proteomes" id="UP000800093">
    <property type="component" value="Unassembled WGS sequence"/>
</dbReference>
<keyword evidence="3" id="KW-1185">Reference proteome</keyword>